<dbReference type="RefSeq" id="WP_091454858.1">
    <property type="nucleotide sequence ID" value="NZ_FMZZ01000013.1"/>
</dbReference>
<accession>A0A1G6VR44</accession>
<proteinExistence type="predicted"/>
<organism evidence="1 2">
    <name type="scientific">Actinokineospora iranica</name>
    <dbReference type="NCBI Taxonomy" id="1271860"/>
    <lineage>
        <taxon>Bacteria</taxon>
        <taxon>Bacillati</taxon>
        <taxon>Actinomycetota</taxon>
        <taxon>Actinomycetes</taxon>
        <taxon>Pseudonocardiales</taxon>
        <taxon>Pseudonocardiaceae</taxon>
        <taxon>Actinokineospora</taxon>
    </lineage>
</organism>
<name>A0A1G6VR44_9PSEU</name>
<dbReference type="Proteomes" id="UP000199501">
    <property type="component" value="Unassembled WGS sequence"/>
</dbReference>
<keyword evidence="2" id="KW-1185">Reference proteome</keyword>
<dbReference type="STRING" id="1271860.SAMN05216174_11351"/>
<evidence type="ECO:0000313" key="2">
    <source>
        <dbReference type="Proteomes" id="UP000199501"/>
    </source>
</evidence>
<sequence length="183" mass="20246">MTALPAFDDEPLNRHRWITTYDHQRSYILPTTVDTNIPPAGSLGGFGAHDWARGHLVELHQRLGGTPVSLHYQELDSGNPVRNPVGQEVTVTLRDERGDVVTVVSRTENWPFGPRGDHWELAVDGVRPRGGLHTYPPTLPYLAFLVYLHLGRRLGPAPHDALPAPLARFLPPTRTDPALGGRP</sequence>
<reference evidence="2" key="1">
    <citation type="submission" date="2016-10" db="EMBL/GenBank/DDBJ databases">
        <authorList>
            <person name="Varghese N."/>
            <person name="Submissions S."/>
        </authorList>
    </citation>
    <scope>NUCLEOTIDE SEQUENCE [LARGE SCALE GENOMIC DNA]</scope>
    <source>
        <strain evidence="2">IBRC-M 10403</strain>
    </source>
</reference>
<evidence type="ECO:0000313" key="1">
    <source>
        <dbReference type="EMBL" id="SDD56058.1"/>
    </source>
</evidence>
<dbReference type="AlphaFoldDB" id="A0A1G6VR44"/>
<protein>
    <submittedName>
        <fullName evidence="1">Uncharacterized protein</fullName>
    </submittedName>
</protein>
<dbReference type="EMBL" id="FMZZ01000013">
    <property type="protein sequence ID" value="SDD56058.1"/>
    <property type="molecule type" value="Genomic_DNA"/>
</dbReference>
<gene>
    <name evidence="1" type="ORF">SAMN05216174_11351</name>
</gene>
<dbReference type="OrthoDB" id="3620527at2"/>